<proteinExistence type="predicted"/>
<feature type="region of interest" description="Disordered" evidence="2">
    <location>
        <begin position="330"/>
        <end position="356"/>
    </location>
</feature>
<feature type="region of interest" description="Disordered" evidence="2">
    <location>
        <begin position="1"/>
        <end position="31"/>
    </location>
</feature>
<keyword evidence="1" id="KW-0175">Coiled coil</keyword>
<feature type="compositionally biased region" description="Basic and acidic residues" evidence="2">
    <location>
        <begin position="1"/>
        <end position="16"/>
    </location>
</feature>
<comment type="caution">
    <text evidence="3">The sequence shown here is derived from an EMBL/GenBank/DDBJ whole genome shotgun (WGS) entry which is preliminary data.</text>
</comment>
<dbReference type="Proteomes" id="UP000837801">
    <property type="component" value="Unassembled WGS sequence"/>
</dbReference>
<feature type="coiled-coil region" evidence="1">
    <location>
        <begin position="231"/>
        <end position="279"/>
    </location>
</feature>
<feature type="compositionally biased region" description="Polar residues" evidence="2">
    <location>
        <begin position="347"/>
        <end position="356"/>
    </location>
</feature>
<evidence type="ECO:0000313" key="4">
    <source>
        <dbReference type="Proteomes" id="UP000837801"/>
    </source>
</evidence>
<dbReference type="AlphaFoldDB" id="A0A9P0VXM8"/>
<reference evidence="3" key="1">
    <citation type="submission" date="2022-03" db="EMBL/GenBank/DDBJ databases">
        <authorList>
            <person name="Legras J.-L."/>
            <person name="Devillers H."/>
            <person name="Grondin C."/>
        </authorList>
    </citation>
    <scope>NUCLEOTIDE SEQUENCE</scope>
    <source>
        <strain evidence="3">CLIB 1423</strain>
    </source>
</reference>
<accession>A0A9P0VXM8</accession>
<dbReference type="EMBL" id="CAKXYY010000004">
    <property type="protein sequence ID" value="CAH2351694.1"/>
    <property type="molecule type" value="Genomic_DNA"/>
</dbReference>
<evidence type="ECO:0000256" key="1">
    <source>
        <dbReference type="SAM" id="Coils"/>
    </source>
</evidence>
<evidence type="ECO:0000256" key="2">
    <source>
        <dbReference type="SAM" id="MobiDB-lite"/>
    </source>
</evidence>
<evidence type="ECO:0000313" key="3">
    <source>
        <dbReference type="EMBL" id="CAH2351694.1"/>
    </source>
</evidence>
<keyword evidence="4" id="KW-1185">Reference proteome</keyword>
<organism evidence="3 4">
    <name type="scientific">[Candida] railenensis</name>
    <dbReference type="NCBI Taxonomy" id="45579"/>
    <lineage>
        <taxon>Eukaryota</taxon>
        <taxon>Fungi</taxon>
        <taxon>Dikarya</taxon>
        <taxon>Ascomycota</taxon>
        <taxon>Saccharomycotina</taxon>
        <taxon>Pichiomycetes</taxon>
        <taxon>Debaryomycetaceae</taxon>
        <taxon>Kurtzmaniella</taxon>
    </lineage>
</organism>
<name>A0A9P0VXM8_9ASCO</name>
<sequence length="356" mass="40296">MDKENIPTTPKREESAHSSPSRPLKPVSPNKVQNAYVGKLSFLQNDNIDAHFSHIHSTQEELQVTLQKLEVQTAQTALDLGQLVDRSKNNNSYLNKLLEGISAKDDENSDAIRRSDLEEILNKIEEIQGSRGTHDDNSEKFEGLVEEILKAFQQRNGDLIESVEDSKVKITSQFSQMHKDIESTITTSFRKEQERMVSEQQKLSDLTTSLTRQLAEQQTVIQGLISKNQDVDQLEGKISTLQGKYEQLCAAYSSKFNDLKSLKEEYTELQRMTEAFQDDSQSTQQSQVHLPKRISKANKFNQLNQLHSTNLSHIQEYGNGLPMQYADKRASQKRIASTPNKLFVDESGSTSATMSD</sequence>
<protein>
    <submittedName>
        <fullName evidence="3">Uncharacterized protein</fullName>
    </submittedName>
</protein>
<dbReference type="OrthoDB" id="4082794at2759"/>
<gene>
    <name evidence="3" type="ORF">CLIB1423_04S03862</name>
</gene>